<evidence type="ECO:0000313" key="4">
    <source>
        <dbReference type="Proteomes" id="UP001241605"/>
    </source>
</evidence>
<feature type="chain" id="PRO_5047313373" description="Excalibur calcium-binding domain-containing protein" evidence="2">
    <location>
        <begin position="26"/>
        <end position="233"/>
    </location>
</feature>
<keyword evidence="2" id="KW-0732">Signal</keyword>
<feature type="signal peptide" evidence="2">
    <location>
        <begin position="1"/>
        <end position="25"/>
    </location>
</feature>
<protein>
    <recommendedName>
        <fullName evidence="5">Excalibur calcium-binding domain-containing protein</fullName>
    </recommendedName>
</protein>
<sequence length="233" mass="24343">MRYVFCGFAAALALAACSPSVPDSAAGVPDTGRGVGFGNYADYQARREAALINNARPTTVPGPVDVQGAPLATDAETAARAVLDGDPAPVDGGTSVPQVVTNSVGISDENDFSAVSAQRDIQDDAALIAQNRAQYEVIAPTDLPTRPGTNQPNIVEFALRTTNPKGVALYSRSSFRAEARYQKACEAYTSGDLAQEDFLALGGPEKDRKGMDPDGDGFACSWDPAPFRAARNG</sequence>
<feature type="region of interest" description="Disordered" evidence="1">
    <location>
        <begin position="204"/>
        <end position="223"/>
    </location>
</feature>
<dbReference type="RefSeq" id="WP_282298871.1">
    <property type="nucleotide sequence ID" value="NZ_CP124616.1"/>
</dbReference>
<evidence type="ECO:0000256" key="1">
    <source>
        <dbReference type="SAM" id="MobiDB-lite"/>
    </source>
</evidence>
<reference evidence="3 4" key="1">
    <citation type="submission" date="2023-05" db="EMBL/GenBank/DDBJ databases">
        <title>YMD87, complete Genome.</title>
        <authorList>
            <person name="Zhang J."/>
            <person name="Xu X."/>
        </authorList>
    </citation>
    <scope>NUCLEOTIDE SEQUENCE [LARGE SCALE GENOMIC DNA]</scope>
    <source>
        <strain evidence="3 4">YMD87</strain>
    </source>
</reference>
<dbReference type="PROSITE" id="PS51257">
    <property type="entry name" value="PROKAR_LIPOPROTEIN"/>
    <property type="match status" value="1"/>
</dbReference>
<gene>
    <name evidence="3" type="ORF">QF118_09730</name>
</gene>
<dbReference type="Proteomes" id="UP001241605">
    <property type="component" value="Chromosome"/>
</dbReference>
<name>A0ABY8QCA0_9RHOB</name>
<evidence type="ECO:0000256" key="2">
    <source>
        <dbReference type="SAM" id="SignalP"/>
    </source>
</evidence>
<accession>A0ABY8QCA0</accession>
<dbReference type="EMBL" id="CP124616">
    <property type="protein sequence ID" value="WGW02240.1"/>
    <property type="molecule type" value="Genomic_DNA"/>
</dbReference>
<evidence type="ECO:0000313" key="3">
    <source>
        <dbReference type="EMBL" id="WGW02240.1"/>
    </source>
</evidence>
<proteinExistence type="predicted"/>
<organism evidence="3 4">
    <name type="scientific">Tropicibacter oceani</name>
    <dbReference type="NCBI Taxonomy" id="3058420"/>
    <lineage>
        <taxon>Bacteria</taxon>
        <taxon>Pseudomonadati</taxon>
        <taxon>Pseudomonadota</taxon>
        <taxon>Alphaproteobacteria</taxon>
        <taxon>Rhodobacterales</taxon>
        <taxon>Roseobacteraceae</taxon>
        <taxon>Tropicibacter</taxon>
    </lineage>
</organism>
<evidence type="ECO:0008006" key="5">
    <source>
        <dbReference type="Google" id="ProtNLM"/>
    </source>
</evidence>
<keyword evidence="4" id="KW-1185">Reference proteome</keyword>